<dbReference type="InterPro" id="IPR015422">
    <property type="entry name" value="PyrdxlP-dep_Trfase_small"/>
</dbReference>
<comment type="cofactor">
    <cofactor evidence="1 6">
        <name>pyridoxal 5'-phosphate</name>
        <dbReference type="ChEBI" id="CHEBI:597326"/>
    </cofactor>
</comment>
<dbReference type="PROSITE" id="PS00105">
    <property type="entry name" value="AA_TRANSFER_CLASS_1"/>
    <property type="match status" value="1"/>
</dbReference>
<dbReference type="CDD" id="cd00609">
    <property type="entry name" value="AAT_like"/>
    <property type="match status" value="1"/>
</dbReference>
<dbReference type="InterPro" id="IPR004839">
    <property type="entry name" value="Aminotransferase_I/II_large"/>
</dbReference>
<evidence type="ECO:0000259" key="7">
    <source>
        <dbReference type="Pfam" id="PF00155"/>
    </source>
</evidence>
<dbReference type="InterPro" id="IPR015421">
    <property type="entry name" value="PyrdxlP-dep_Trfase_major"/>
</dbReference>
<comment type="caution">
    <text evidence="8">The sequence shown here is derived from an EMBL/GenBank/DDBJ whole genome shotgun (WGS) entry which is preliminary data.</text>
</comment>
<sequence>MSPSTATPAAAPADPTAYFSDRILQIQESATIAMAKKSRELAAQGVDVINLSFGEPDFQTPQYIKDAAKKAIDDGFTFYTPVPGYLDLRQAICDKLLRDNRLTYAPNQIVVSTGAKQALSNIIMTLVNPGDEVIIFSPYWVSYAAQVELAEGVAVPIMGSLENDYKVTAAEFEAAITPRTKAVMYSSPCNPTGAVFSRAELGAIAEVLARHPGIFAIADEIYEYINFTGEHVSLAQFDAVKDQVITINGFSKGYAMTGWRLGYLAAHPAVAAACDKLQSQITSGTCSIAQRAGLAALQGGRSSADEMVQAYHRRRDLVLGLVKDIPGLKTPTPDGAFYIFPDVSDFFGRTAPDGAVINDSSDLALYLLRDAHVAAVSGDSFGAPDCIRFSTAAADEKLTEAFARIKKSLAALQ</sequence>
<dbReference type="InterPro" id="IPR050596">
    <property type="entry name" value="AspAT/PAT-like"/>
</dbReference>
<organism evidence="8 9">
    <name type="scientific">Hymenobacter ginsengisoli</name>
    <dbReference type="NCBI Taxonomy" id="1051626"/>
    <lineage>
        <taxon>Bacteria</taxon>
        <taxon>Pseudomonadati</taxon>
        <taxon>Bacteroidota</taxon>
        <taxon>Cytophagia</taxon>
        <taxon>Cytophagales</taxon>
        <taxon>Hymenobacteraceae</taxon>
        <taxon>Hymenobacter</taxon>
    </lineage>
</organism>
<proteinExistence type="inferred from homology"/>
<evidence type="ECO:0000313" key="8">
    <source>
        <dbReference type="EMBL" id="GAA4507120.1"/>
    </source>
</evidence>
<keyword evidence="5" id="KW-0663">Pyridoxal phosphate</keyword>
<comment type="similarity">
    <text evidence="2 6">Belongs to the class-I pyridoxal-phosphate-dependent aminotransferase family.</text>
</comment>
<dbReference type="GO" id="GO:0008483">
    <property type="term" value="F:transaminase activity"/>
    <property type="evidence" value="ECO:0007669"/>
    <property type="project" value="UniProtKB-KW"/>
</dbReference>
<reference evidence="9" key="1">
    <citation type="journal article" date="2019" name="Int. J. Syst. Evol. Microbiol.">
        <title>The Global Catalogue of Microorganisms (GCM) 10K type strain sequencing project: providing services to taxonomists for standard genome sequencing and annotation.</title>
        <authorList>
            <consortium name="The Broad Institute Genomics Platform"/>
            <consortium name="The Broad Institute Genome Sequencing Center for Infectious Disease"/>
            <person name="Wu L."/>
            <person name="Ma J."/>
        </authorList>
    </citation>
    <scope>NUCLEOTIDE SEQUENCE [LARGE SCALE GENOMIC DNA]</scope>
    <source>
        <strain evidence="9">JCM 17841</strain>
    </source>
</reference>
<accession>A0ABP8QNB0</accession>
<dbReference type="SUPFAM" id="SSF53383">
    <property type="entry name" value="PLP-dependent transferases"/>
    <property type="match status" value="1"/>
</dbReference>
<gene>
    <name evidence="8" type="ORF">GCM10023172_37190</name>
</gene>
<dbReference type="Proteomes" id="UP001501243">
    <property type="component" value="Unassembled WGS sequence"/>
</dbReference>
<keyword evidence="4 6" id="KW-0808">Transferase</keyword>
<evidence type="ECO:0000256" key="4">
    <source>
        <dbReference type="ARBA" id="ARBA00022679"/>
    </source>
</evidence>
<evidence type="ECO:0000256" key="1">
    <source>
        <dbReference type="ARBA" id="ARBA00001933"/>
    </source>
</evidence>
<dbReference type="EC" id="2.6.1.-" evidence="6"/>
<dbReference type="Gene3D" id="3.40.640.10">
    <property type="entry name" value="Type I PLP-dependent aspartate aminotransferase-like (Major domain)"/>
    <property type="match status" value="1"/>
</dbReference>
<evidence type="ECO:0000256" key="6">
    <source>
        <dbReference type="RuleBase" id="RU000481"/>
    </source>
</evidence>
<dbReference type="EMBL" id="BAABGQ010000011">
    <property type="protein sequence ID" value="GAA4507120.1"/>
    <property type="molecule type" value="Genomic_DNA"/>
</dbReference>
<feature type="domain" description="Aminotransferase class I/classII large" evidence="7">
    <location>
        <begin position="47"/>
        <end position="404"/>
    </location>
</feature>
<keyword evidence="3 6" id="KW-0032">Aminotransferase</keyword>
<dbReference type="InterPro" id="IPR004838">
    <property type="entry name" value="NHTrfase_class1_PyrdxlP-BS"/>
</dbReference>
<evidence type="ECO:0000256" key="2">
    <source>
        <dbReference type="ARBA" id="ARBA00007441"/>
    </source>
</evidence>
<dbReference type="PANTHER" id="PTHR46383:SF1">
    <property type="entry name" value="ASPARTATE AMINOTRANSFERASE"/>
    <property type="match status" value="1"/>
</dbReference>
<dbReference type="PANTHER" id="PTHR46383">
    <property type="entry name" value="ASPARTATE AMINOTRANSFERASE"/>
    <property type="match status" value="1"/>
</dbReference>
<evidence type="ECO:0000256" key="5">
    <source>
        <dbReference type="ARBA" id="ARBA00022898"/>
    </source>
</evidence>
<dbReference type="RefSeq" id="WP_208132599.1">
    <property type="nucleotide sequence ID" value="NZ_BAABGQ010000011.1"/>
</dbReference>
<protein>
    <recommendedName>
        <fullName evidence="6">Aminotransferase</fullName>
        <ecNumber evidence="6">2.6.1.-</ecNumber>
    </recommendedName>
</protein>
<keyword evidence="9" id="KW-1185">Reference proteome</keyword>
<dbReference type="Gene3D" id="3.90.1150.10">
    <property type="entry name" value="Aspartate Aminotransferase, domain 1"/>
    <property type="match status" value="1"/>
</dbReference>
<evidence type="ECO:0000256" key="3">
    <source>
        <dbReference type="ARBA" id="ARBA00022576"/>
    </source>
</evidence>
<dbReference type="InterPro" id="IPR015424">
    <property type="entry name" value="PyrdxlP-dep_Trfase"/>
</dbReference>
<dbReference type="Pfam" id="PF00155">
    <property type="entry name" value="Aminotran_1_2"/>
    <property type="match status" value="1"/>
</dbReference>
<name>A0ABP8QNB0_9BACT</name>
<evidence type="ECO:0000313" key="9">
    <source>
        <dbReference type="Proteomes" id="UP001501243"/>
    </source>
</evidence>